<proteinExistence type="inferred from homology"/>
<keyword evidence="8 14" id="KW-0067">ATP-binding</keyword>
<evidence type="ECO:0000256" key="9">
    <source>
        <dbReference type="ARBA" id="ARBA00022960"/>
    </source>
</evidence>
<keyword evidence="19" id="KW-1185">Reference proteome</keyword>
<dbReference type="KEGG" id="hprf:HLPR_05180"/>
<dbReference type="InterPro" id="IPR036565">
    <property type="entry name" value="Mur-like_cat_sf"/>
</dbReference>
<evidence type="ECO:0000256" key="5">
    <source>
        <dbReference type="ARBA" id="ARBA00022598"/>
    </source>
</evidence>
<comment type="catalytic activity">
    <reaction evidence="13 14">
        <text>UDP-N-acetyl-alpha-D-muramate + L-alanine + ATP = UDP-N-acetyl-alpha-D-muramoyl-L-alanine + ADP + phosphate + H(+)</text>
        <dbReference type="Rhea" id="RHEA:23372"/>
        <dbReference type="ChEBI" id="CHEBI:15378"/>
        <dbReference type="ChEBI" id="CHEBI:30616"/>
        <dbReference type="ChEBI" id="CHEBI:43474"/>
        <dbReference type="ChEBI" id="CHEBI:57972"/>
        <dbReference type="ChEBI" id="CHEBI:70757"/>
        <dbReference type="ChEBI" id="CHEBI:83898"/>
        <dbReference type="ChEBI" id="CHEBI:456216"/>
        <dbReference type="EC" id="6.3.2.8"/>
    </reaction>
</comment>
<reference evidence="18 19" key="1">
    <citation type="submission" date="2023-08" db="EMBL/GenBank/DDBJ databases">
        <title>Helicovermis profunda gen. nov., sp. nov., a novel mesophilic, fermentative bacterium within the Bacillota from a deep-sea hydrothermal vent chimney.</title>
        <authorList>
            <person name="Miyazaki U."/>
            <person name="Mizutani D."/>
            <person name="Hashimoto Y."/>
            <person name="Tame A."/>
            <person name="Sawayama S."/>
            <person name="Miyazaki J."/>
            <person name="Takai K."/>
            <person name="Nakagawa S."/>
        </authorList>
    </citation>
    <scope>NUCLEOTIDE SEQUENCE [LARGE SCALE GENOMIC DNA]</scope>
    <source>
        <strain evidence="18 19">S502</strain>
    </source>
</reference>
<evidence type="ECO:0000313" key="19">
    <source>
        <dbReference type="Proteomes" id="UP001321786"/>
    </source>
</evidence>
<keyword evidence="7 14" id="KW-0547">Nucleotide-binding</keyword>
<dbReference type="InterPro" id="IPR013221">
    <property type="entry name" value="Mur_ligase_cen"/>
</dbReference>
<dbReference type="RefSeq" id="WP_338536520.1">
    <property type="nucleotide sequence ID" value="NZ_AP028654.1"/>
</dbReference>
<evidence type="ECO:0000259" key="16">
    <source>
        <dbReference type="Pfam" id="PF02875"/>
    </source>
</evidence>
<sequence>MLENKNLKHIHLIGIGGIGVSAIAEILHMQNYIVTGSDLNSSQITKNLENKGIKIFYKHESTNIEGADLIVYSAAVSDENVELIKAKELKLPTVGRAKMLGEILTTYKKSVAISGAHGKTTTTSMTSVILSDSNLDPTLLVGGEVKELGGNARFGHGDIIVTEACEYKDSFLNFIPTLGVILNIDEDHLDYYKNLEHIISSFIKFAQSIPKKGHLIINNDDYNAKKIIPHVNCNVITFGINIDSDIMAKNITFNDDGLPSFEVYINDEKFCDINLNIPGTHNIYNALASVAIAHFNGISGENISSSLNRFGGAKRRFDILGEYKNAKIIDDYAHHPTEIKATLSAAKKIPHNKIICVFQPHTYSRTSELLSEFSIAFKDSDELIITDIYASREKDTGKIHSQILVDLIIEEGQNAKYIKTFDEIEEYLDNIIEKNDILFTMGAGNIVNLGNKLVNK</sequence>
<dbReference type="GO" id="GO:0005737">
    <property type="term" value="C:cytoplasm"/>
    <property type="evidence" value="ECO:0007669"/>
    <property type="project" value="UniProtKB-SubCell"/>
</dbReference>
<evidence type="ECO:0000256" key="13">
    <source>
        <dbReference type="ARBA" id="ARBA00047833"/>
    </source>
</evidence>
<evidence type="ECO:0000313" key="18">
    <source>
        <dbReference type="EMBL" id="BEP28187.1"/>
    </source>
</evidence>
<keyword evidence="10 14" id="KW-0573">Peptidoglycan synthesis</keyword>
<name>A0AAU9EC91_9FIRM</name>
<evidence type="ECO:0000256" key="10">
    <source>
        <dbReference type="ARBA" id="ARBA00022984"/>
    </source>
</evidence>
<keyword evidence="6 14" id="KW-0132">Cell division</keyword>
<dbReference type="Pfam" id="PF02875">
    <property type="entry name" value="Mur_ligase_C"/>
    <property type="match status" value="1"/>
</dbReference>
<dbReference type="NCBIfam" id="TIGR01082">
    <property type="entry name" value="murC"/>
    <property type="match status" value="1"/>
</dbReference>
<dbReference type="GO" id="GO:0008763">
    <property type="term" value="F:UDP-N-acetylmuramate-L-alanine ligase activity"/>
    <property type="evidence" value="ECO:0007669"/>
    <property type="project" value="UniProtKB-UniRule"/>
</dbReference>
<dbReference type="GO" id="GO:0051301">
    <property type="term" value="P:cell division"/>
    <property type="evidence" value="ECO:0007669"/>
    <property type="project" value="UniProtKB-KW"/>
</dbReference>
<gene>
    <name evidence="14 18" type="primary">murC</name>
    <name evidence="18" type="ORF">HLPR_05180</name>
</gene>
<dbReference type="Pfam" id="PF08245">
    <property type="entry name" value="Mur_ligase_M"/>
    <property type="match status" value="1"/>
</dbReference>
<dbReference type="AlphaFoldDB" id="A0AAU9EC91"/>
<dbReference type="Pfam" id="PF01225">
    <property type="entry name" value="Mur_ligase"/>
    <property type="match status" value="1"/>
</dbReference>
<dbReference type="Proteomes" id="UP001321786">
    <property type="component" value="Chromosome"/>
</dbReference>
<evidence type="ECO:0000256" key="6">
    <source>
        <dbReference type="ARBA" id="ARBA00022618"/>
    </source>
</evidence>
<evidence type="ECO:0000256" key="3">
    <source>
        <dbReference type="ARBA" id="ARBA00012211"/>
    </source>
</evidence>
<feature type="domain" description="Mur ligase N-terminal catalytic" evidence="15">
    <location>
        <begin position="9"/>
        <end position="107"/>
    </location>
</feature>
<comment type="subcellular location">
    <subcellularLocation>
        <location evidence="1 14">Cytoplasm</location>
    </subcellularLocation>
</comment>
<comment type="function">
    <text evidence="14">Cell wall formation.</text>
</comment>
<evidence type="ECO:0000256" key="7">
    <source>
        <dbReference type="ARBA" id="ARBA00022741"/>
    </source>
</evidence>
<evidence type="ECO:0000259" key="15">
    <source>
        <dbReference type="Pfam" id="PF01225"/>
    </source>
</evidence>
<dbReference type="GO" id="GO:0005524">
    <property type="term" value="F:ATP binding"/>
    <property type="evidence" value="ECO:0007669"/>
    <property type="project" value="UniProtKB-UniRule"/>
</dbReference>
<dbReference type="Gene3D" id="3.40.1190.10">
    <property type="entry name" value="Mur-like, catalytic domain"/>
    <property type="match status" value="1"/>
</dbReference>
<dbReference type="SUPFAM" id="SSF51984">
    <property type="entry name" value="MurCD N-terminal domain"/>
    <property type="match status" value="1"/>
</dbReference>
<keyword evidence="12 14" id="KW-0961">Cell wall biogenesis/degradation</keyword>
<dbReference type="HAMAP" id="MF_00046">
    <property type="entry name" value="MurC"/>
    <property type="match status" value="1"/>
</dbReference>
<dbReference type="EMBL" id="AP028654">
    <property type="protein sequence ID" value="BEP28187.1"/>
    <property type="molecule type" value="Genomic_DNA"/>
</dbReference>
<evidence type="ECO:0000256" key="8">
    <source>
        <dbReference type="ARBA" id="ARBA00022840"/>
    </source>
</evidence>
<accession>A0AAU9EC91</accession>
<keyword evidence="11 14" id="KW-0131">Cell cycle</keyword>
<dbReference type="InterPro" id="IPR005758">
    <property type="entry name" value="UDP-N-AcMur_Ala_ligase_MurC"/>
</dbReference>
<comment type="pathway">
    <text evidence="2 14">Cell wall biogenesis; peptidoglycan biosynthesis.</text>
</comment>
<dbReference type="InterPro" id="IPR004101">
    <property type="entry name" value="Mur_ligase_C"/>
</dbReference>
<keyword evidence="9 14" id="KW-0133">Cell shape</keyword>
<dbReference type="PANTHER" id="PTHR43445">
    <property type="entry name" value="UDP-N-ACETYLMURAMATE--L-ALANINE LIGASE-RELATED"/>
    <property type="match status" value="1"/>
</dbReference>
<feature type="binding site" evidence="14">
    <location>
        <begin position="115"/>
        <end position="121"/>
    </location>
    <ligand>
        <name>ATP</name>
        <dbReference type="ChEBI" id="CHEBI:30616"/>
    </ligand>
</feature>
<protein>
    <recommendedName>
        <fullName evidence="3 14">UDP-N-acetylmuramate--L-alanine ligase</fullName>
        <ecNumber evidence="3 14">6.3.2.8</ecNumber>
    </recommendedName>
    <alternativeName>
        <fullName evidence="14">UDP-N-acetylmuramoyl-L-alanine synthetase</fullName>
    </alternativeName>
</protein>
<dbReference type="InterPro" id="IPR000713">
    <property type="entry name" value="Mur_ligase_N"/>
</dbReference>
<dbReference type="PANTHER" id="PTHR43445:SF3">
    <property type="entry name" value="UDP-N-ACETYLMURAMATE--L-ALANINE LIGASE"/>
    <property type="match status" value="1"/>
</dbReference>
<dbReference type="GO" id="GO:0009252">
    <property type="term" value="P:peptidoglycan biosynthetic process"/>
    <property type="evidence" value="ECO:0007669"/>
    <property type="project" value="UniProtKB-UniRule"/>
</dbReference>
<dbReference type="Gene3D" id="3.40.50.720">
    <property type="entry name" value="NAD(P)-binding Rossmann-like Domain"/>
    <property type="match status" value="1"/>
</dbReference>
<dbReference type="GO" id="GO:0008360">
    <property type="term" value="P:regulation of cell shape"/>
    <property type="evidence" value="ECO:0007669"/>
    <property type="project" value="UniProtKB-KW"/>
</dbReference>
<dbReference type="SUPFAM" id="SSF53623">
    <property type="entry name" value="MurD-like peptide ligases, catalytic domain"/>
    <property type="match status" value="1"/>
</dbReference>
<evidence type="ECO:0000259" key="17">
    <source>
        <dbReference type="Pfam" id="PF08245"/>
    </source>
</evidence>
<dbReference type="GO" id="GO:0071555">
    <property type="term" value="P:cell wall organization"/>
    <property type="evidence" value="ECO:0007669"/>
    <property type="project" value="UniProtKB-KW"/>
</dbReference>
<feature type="domain" description="Mur ligase central" evidence="17">
    <location>
        <begin position="113"/>
        <end position="293"/>
    </location>
</feature>
<keyword evidence="5 14" id="KW-0436">Ligase</keyword>
<dbReference type="Gene3D" id="3.90.190.20">
    <property type="entry name" value="Mur ligase, C-terminal domain"/>
    <property type="match status" value="1"/>
</dbReference>
<dbReference type="EC" id="6.3.2.8" evidence="3 14"/>
<evidence type="ECO:0000256" key="2">
    <source>
        <dbReference type="ARBA" id="ARBA00004752"/>
    </source>
</evidence>
<dbReference type="SUPFAM" id="SSF53244">
    <property type="entry name" value="MurD-like peptide ligases, peptide-binding domain"/>
    <property type="match status" value="1"/>
</dbReference>
<evidence type="ECO:0000256" key="12">
    <source>
        <dbReference type="ARBA" id="ARBA00023316"/>
    </source>
</evidence>
<dbReference type="InterPro" id="IPR050061">
    <property type="entry name" value="MurCDEF_pg_biosynth"/>
</dbReference>
<evidence type="ECO:0000256" key="1">
    <source>
        <dbReference type="ARBA" id="ARBA00004496"/>
    </source>
</evidence>
<evidence type="ECO:0000256" key="11">
    <source>
        <dbReference type="ARBA" id="ARBA00023306"/>
    </source>
</evidence>
<evidence type="ECO:0000256" key="14">
    <source>
        <dbReference type="HAMAP-Rule" id="MF_00046"/>
    </source>
</evidence>
<dbReference type="InterPro" id="IPR036615">
    <property type="entry name" value="Mur_ligase_C_dom_sf"/>
</dbReference>
<comment type="similarity">
    <text evidence="14">Belongs to the MurCDEF family.</text>
</comment>
<keyword evidence="4 14" id="KW-0963">Cytoplasm</keyword>
<feature type="domain" description="Mur ligase C-terminal" evidence="16">
    <location>
        <begin position="315"/>
        <end position="444"/>
    </location>
</feature>
<organism evidence="18 19">
    <name type="scientific">Helicovermis profundi</name>
    <dbReference type="NCBI Taxonomy" id="3065157"/>
    <lineage>
        <taxon>Bacteria</taxon>
        <taxon>Bacillati</taxon>
        <taxon>Bacillota</taxon>
        <taxon>Clostridia</taxon>
        <taxon>Helicovermis</taxon>
    </lineage>
</organism>
<evidence type="ECO:0000256" key="4">
    <source>
        <dbReference type="ARBA" id="ARBA00022490"/>
    </source>
</evidence>